<feature type="transmembrane region" description="Helical" evidence="1">
    <location>
        <begin position="104"/>
        <end position="123"/>
    </location>
</feature>
<comment type="caution">
    <text evidence="2">The sequence shown here is derived from an EMBL/GenBank/DDBJ whole genome shotgun (WGS) entry which is preliminary data.</text>
</comment>
<evidence type="ECO:0000256" key="1">
    <source>
        <dbReference type="SAM" id="Phobius"/>
    </source>
</evidence>
<name>A4BL82_9GAMM</name>
<keyword evidence="1" id="KW-1133">Transmembrane helix</keyword>
<gene>
    <name evidence="2" type="ORF">NB231_14658</name>
</gene>
<keyword evidence="3" id="KW-1185">Reference proteome</keyword>
<dbReference type="RefSeq" id="WP_005003940.1">
    <property type="nucleotide sequence ID" value="NZ_CH672427.1"/>
</dbReference>
<dbReference type="eggNOG" id="ENOG502ZAYZ">
    <property type="taxonomic scope" value="Bacteria"/>
</dbReference>
<evidence type="ECO:0000313" key="3">
    <source>
        <dbReference type="Proteomes" id="UP000003374"/>
    </source>
</evidence>
<dbReference type="Proteomes" id="UP000003374">
    <property type="component" value="Unassembled WGS sequence"/>
</dbReference>
<dbReference type="AlphaFoldDB" id="A4BL82"/>
<dbReference type="EMBL" id="AAOF01000001">
    <property type="protein sequence ID" value="EAR23070.1"/>
    <property type="molecule type" value="Genomic_DNA"/>
</dbReference>
<keyword evidence="1" id="KW-0472">Membrane</keyword>
<sequence>MFRFLVGIIIVQGATAVLVLAAVQTPAVNWLLFALLALIASVLSAFWFASIANHIKKDALARMKETSVRERERLLVSTEKEKNRIFQQTYQRFNKETSRAHAKANFKVGAAVVGAVGVGVGLLSLQFVTLGLLPLFAAAGGLAGYGVRARQEALARKGKPAKGFFARRQSIKSLEAEPSLPIVSPKKASR</sequence>
<reference evidence="2 3" key="1">
    <citation type="submission" date="2006-02" db="EMBL/GenBank/DDBJ databases">
        <authorList>
            <person name="Waterbury J."/>
            <person name="Ferriera S."/>
            <person name="Johnson J."/>
            <person name="Kravitz S."/>
            <person name="Halpern A."/>
            <person name="Remington K."/>
            <person name="Beeson K."/>
            <person name="Tran B."/>
            <person name="Rogers Y.-H."/>
            <person name="Friedman R."/>
            <person name="Venter J.C."/>
        </authorList>
    </citation>
    <scope>NUCLEOTIDE SEQUENCE [LARGE SCALE GENOMIC DNA]</scope>
    <source>
        <strain evidence="2 3">Nb-231</strain>
    </source>
</reference>
<feature type="transmembrane region" description="Helical" evidence="1">
    <location>
        <begin position="129"/>
        <end position="147"/>
    </location>
</feature>
<proteinExistence type="predicted"/>
<protein>
    <submittedName>
        <fullName evidence="2">Uncharacterized protein</fullName>
    </submittedName>
</protein>
<evidence type="ECO:0000313" key="2">
    <source>
        <dbReference type="EMBL" id="EAR23070.1"/>
    </source>
</evidence>
<organism evidence="2 3">
    <name type="scientific">Nitrococcus mobilis Nb-231</name>
    <dbReference type="NCBI Taxonomy" id="314278"/>
    <lineage>
        <taxon>Bacteria</taxon>
        <taxon>Pseudomonadati</taxon>
        <taxon>Pseudomonadota</taxon>
        <taxon>Gammaproteobacteria</taxon>
        <taxon>Chromatiales</taxon>
        <taxon>Ectothiorhodospiraceae</taxon>
        <taxon>Nitrococcus</taxon>
    </lineage>
</organism>
<accession>A4BL82</accession>
<keyword evidence="1" id="KW-0812">Transmembrane</keyword>
<dbReference type="HOGENOM" id="CLU_116320_0_0_6"/>
<feature type="transmembrane region" description="Helical" evidence="1">
    <location>
        <begin position="31"/>
        <end position="55"/>
    </location>
</feature>